<dbReference type="InterPro" id="IPR012337">
    <property type="entry name" value="RNaseH-like_sf"/>
</dbReference>
<dbReference type="GeneID" id="105263179"/>
<evidence type="ECO:0000256" key="4">
    <source>
        <dbReference type="ARBA" id="ARBA00022833"/>
    </source>
</evidence>
<dbReference type="GO" id="GO:0046983">
    <property type="term" value="F:protein dimerization activity"/>
    <property type="evidence" value="ECO:0007669"/>
    <property type="project" value="InterPro"/>
</dbReference>
<accession>A0A9R1TVI9</accession>
<gene>
    <name evidence="8 9 10 11" type="primary">Vsp37A</name>
</gene>
<protein>
    <submittedName>
        <fullName evidence="8 9">Uncharacterized protein Vsp37A isoform X1</fullName>
    </submittedName>
</protein>
<dbReference type="RefSeq" id="XP_011297520.1">
    <property type="nucleotide sequence ID" value="XM_011299218.1"/>
</dbReference>
<evidence type="ECO:0000313" key="10">
    <source>
        <dbReference type="RefSeq" id="XP_011297521.1"/>
    </source>
</evidence>
<evidence type="ECO:0000313" key="11">
    <source>
        <dbReference type="RefSeq" id="XP_011297522.1"/>
    </source>
</evidence>
<name>A0A9R1SUS4_9HYME</name>
<dbReference type="GO" id="GO:0005634">
    <property type="term" value="C:nucleus"/>
    <property type="evidence" value="ECO:0007669"/>
    <property type="project" value="UniProtKB-SubCell"/>
</dbReference>
<keyword evidence="2" id="KW-0479">Metal-binding</keyword>
<evidence type="ECO:0000313" key="7">
    <source>
        <dbReference type="Proteomes" id="UP000694866"/>
    </source>
</evidence>
<accession>A0A9R1SUR7</accession>
<dbReference type="Pfam" id="PF05699">
    <property type="entry name" value="Dimer_Tnp_hAT"/>
    <property type="match status" value="1"/>
</dbReference>
<keyword evidence="5" id="KW-0539">Nucleus</keyword>
<proteinExistence type="predicted"/>
<dbReference type="SUPFAM" id="SSF53098">
    <property type="entry name" value="Ribonuclease H-like"/>
    <property type="match status" value="1"/>
</dbReference>
<dbReference type="CTD" id="31006"/>
<dbReference type="PANTHER" id="PTHR46481:SF10">
    <property type="entry name" value="ZINC FINGER BED DOMAIN-CONTAINING PROTEIN 39"/>
    <property type="match status" value="1"/>
</dbReference>
<organism evidence="7 8">
    <name type="scientific">Fopius arisanus</name>
    <dbReference type="NCBI Taxonomy" id="64838"/>
    <lineage>
        <taxon>Eukaryota</taxon>
        <taxon>Metazoa</taxon>
        <taxon>Ecdysozoa</taxon>
        <taxon>Arthropoda</taxon>
        <taxon>Hexapoda</taxon>
        <taxon>Insecta</taxon>
        <taxon>Pterygota</taxon>
        <taxon>Neoptera</taxon>
        <taxon>Endopterygota</taxon>
        <taxon>Hymenoptera</taxon>
        <taxon>Apocrita</taxon>
        <taxon>Ichneumonoidea</taxon>
        <taxon>Braconidae</taxon>
        <taxon>Opiinae</taxon>
        <taxon>Fopius</taxon>
    </lineage>
</organism>
<dbReference type="GO" id="GO:0008270">
    <property type="term" value="F:zinc ion binding"/>
    <property type="evidence" value="ECO:0007669"/>
    <property type="project" value="UniProtKB-KW"/>
</dbReference>
<dbReference type="Proteomes" id="UP000694866">
    <property type="component" value="Unplaced"/>
</dbReference>
<dbReference type="KEGG" id="fas:105263179"/>
<evidence type="ECO:0000313" key="9">
    <source>
        <dbReference type="RefSeq" id="XP_011297520.1"/>
    </source>
</evidence>
<evidence type="ECO:0000256" key="2">
    <source>
        <dbReference type="ARBA" id="ARBA00022723"/>
    </source>
</evidence>
<accession>A0A9R1SUS4</accession>
<dbReference type="RefSeq" id="XP_011297521.1">
    <property type="nucleotide sequence ID" value="XM_011299219.1"/>
</dbReference>
<sequence>MSGPSSKLTWNSKQGSTLSPQQVEKIDVALANFFFGCNIPFNVVEAQLFKEFVQCLNPTYKPPSRKKLSTKLLDKVYTEINEDLKTADETDGVLVIYGWKNSAANTKNVVCTIHKQDQTSLFLHSWDFSELRETGDKLALVICDASAMAREMFNINIYAVVSDNAAAMVRMGRLVDVWHVTCNSHSGNLLLKSLVSPDFAESLNQLLREFRTSKAERELKKRGGTRIMLVCETRWCTFRDTFRCCLKNLNIMRQLVQEGIVLLKENNRKLLEDSTLAAQLQDAIILFDPVCQLINSCQAADRNIADAVESWLKLNIPTSDDKVADMVNKRLEKVLQPIALTANFLHPVYQGKQFTHLELLKATVDEFLDEEMARRDLQQWEGLREYKEKTGIFKTIFDKQITSPKAFWCLAEGYYPTLSQLAQRLLNIPSSSAQIERLFSNWAFIHSDLRNRLSIDHSRKLVSIYYALKMQDFSEDDKISEKITVKGCSGN</sequence>
<comment type="subcellular location">
    <subcellularLocation>
        <location evidence="1">Nucleus</location>
    </subcellularLocation>
</comment>
<evidence type="ECO:0000256" key="1">
    <source>
        <dbReference type="ARBA" id="ARBA00004123"/>
    </source>
</evidence>
<dbReference type="RefSeq" id="XP_011297519.1">
    <property type="nucleotide sequence ID" value="XM_011299217.1"/>
</dbReference>
<evidence type="ECO:0000256" key="3">
    <source>
        <dbReference type="ARBA" id="ARBA00022771"/>
    </source>
</evidence>
<keyword evidence="3" id="KW-0863">Zinc-finger</keyword>
<reference evidence="8 9" key="1">
    <citation type="submission" date="2025-04" db="UniProtKB">
        <authorList>
            <consortium name="RefSeq"/>
        </authorList>
    </citation>
    <scope>IDENTIFICATION</scope>
    <source>
        <strain evidence="8 9">USDA-PBARC FA_bdor</strain>
        <tissue evidence="8 9">Whole organism</tissue>
    </source>
</reference>
<accession>A0A9R1TSI3</accession>
<evidence type="ECO:0000256" key="5">
    <source>
        <dbReference type="ARBA" id="ARBA00023242"/>
    </source>
</evidence>
<dbReference type="AlphaFoldDB" id="A0A9R1SUS4"/>
<dbReference type="InterPro" id="IPR008906">
    <property type="entry name" value="HATC_C_dom"/>
</dbReference>
<evidence type="ECO:0000313" key="8">
    <source>
        <dbReference type="RefSeq" id="XP_011297519.1"/>
    </source>
</evidence>
<dbReference type="InterPro" id="IPR052035">
    <property type="entry name" value="ZnF_BED_domain_contain"/>
</dbReference>
<dbReference type="SUPFAM" id="SSF140996">
    <property type="entry name" value="Hermes dimerisation domain"/>
    <property type="match status" value="1"/>
</dbReference>
<keyword evidence="7" id="KW-1185">Reference proteome</keyword>
<dbReference type="PANTHER" id="PTHR46481">
    <property type="entry name" value="ZINC FINGER BED DOMAIN-CONTAINING PROTEIN 4"/>
    <property type="match status" value="1"/>
</dbReference>
<feature type="domain" description="HAT C-terminal dimerisation" evidence="6">
    <location>
        <begin position="401"/>
        <end position="465"/>
    </location>
</feature>
<keyword evidence="4" id="KW-0862">Zinc</keyword>
<dbReference type="RefSeq" id="XP_011297522.1">
    <property type="nucleotide sequence ID" value="XM_011299220.1"/>
</dbReference>
<evidence type="ECO:0000259" key="6">
    <source>
        <dbReference type="Pfam" id="PF05699"/>
    </source>
</evidence>